<evidence type="ECO:0000256" key="3">
    <source>
        <dbReference type="ARBA" id="ARBA00022898"/>
    </source>
</evidence>
<organism evidence="6 7">
    <name type="scientific">Candidatus Rickettsiella isopodorum</name>
    <dbReference type="NCBI Taxonomy" id="1225476"/>
    <lineage>
        <taxon>Bacteria</taxon>
        <taxon>Pseudomonadati</taxon>
        <taxon>Pseudomonadota</taxon>
        <taxon>Gammaproteobacteria</taxon>
        <taxon>Legionellales</taxon>
        <taxon>Coxiellaceae</taxon>
        <taxon>Rickettsiella</taxon>
    </lineage>
</organism>
<dbReference type="InterPro" id="IPR015421">
    <property type="entry name" value="PyrdxlP-dep_Trfase_major"/>
</dbReference>
<dbReference type="SUPFAM" id="SSF53383">
    <property type="entry name" value="PLP-dependent transferases"/>
    <property type="match status" value="1"/>
</dbReference>
<dbReference type="Pfam" id="PF01053">
    <property type="entry name" value="Cys_Met_Meta_PP"/>
    <property type="match status" value="1"/>
</dbReference>
<dbReference type="InterPro" id="IPR015424">
    <property type="entry name" value="PyrdxlP-dep_Trfase"/>
</dbReference>
<accession>A0A1J8P6A4</accession>
<dbReference type="PIRSF" id="PIRSF001434">
    <property type="entry name" value="CGS"/>
    <property type="match status" value="1"/>
</dbReference>
<dbReference type="GO" id="GO:0030170">
    <property type="term" value="F:pyridoxal phosphate binding"/>
    <property type="evidence" value="ECO:0007669"/>
    <property type="project" value="InterPro"/>
</dbReference>
<proteinExistence type="inferred from homology"/>
<dbReference type="AlphaFoldDB" id="A0A1J8P6A4"/>
<dbReference type="GO" id="GO:0005737">
    <property type="term" value="C:cytoplasm"/>
    <property type="evidence" value="ECO:0007669"/>
    <property type="project" value="TreeGrafter"/>
</dbReference>
<dbReference type="GO" id="GO:0019346">
    <property type="term" value="P:transsulfuration"/>
    <property type="evidence" value="ECO:0007669"/>
    <property type="project" value="InterPro"/>
</dbReference>
<keyword evidence="7" id="KW-1185">Reference proteome</keyword>
<dbReference type="GO" id="GO:0003962">
    <property type="term" value="F:cystathionine gamma-synthase activity"/>
    <property type="evidence" value="ECO:0007669"/>
    <property type="project" value="TreeGrafter"/>
</dbReference>
<dbReference type="PROSITE" id="PS00868">
    <property type="entry name" value="CYS_MET_METAB_PP"/>
    <property type="match status" value="1"/>
</dbReference>
<evidence type="ECO:0000256" key="4">
    <source>
        <dbReference type="PIRSR" id="PIRSR001434-2"/>
    </source>
</evidence>
<comment type="caution">
    <text evidence="6">The sequence shown here is derived from an EMBL/GenBank/DDBJ whole genome shotgun (WGS) entry which is preliminary data.</text>
</comment>
<evidence type="ECO:0000256" key="1">
    <source>
        <dbReference type="ARBA" id="ARBA00001933"/>
    </source>
</evidence>
<evidence type="ECO:0000313" key="6">
    <source>
        <dbReference type="EMBL" id="OIZ94507.1"/>
    </source>
</evidence>
<dbReference type="Gene3D" id="3.90.1150.10">
    <property type="entry name" value="Aspartate Aminotransferase, domain 1"/>
    <property type="match status" value="1"/>
</dbReference>
<dbReference type="InterPro" id="IPR000277">
    <property type="entry name" value="Cys/Met-Metab_PyrdxlP-dep_enz"/>
</dbReference>
<dbReference type="PANTHER" id="PTHR11808:SF15">
    <property type="entry name" value="CYSTATHIONINE GAMMA-LYASE"/>
    <property type="match status" value="1"/>
</dbReference>
<evidence type="ECO:0000256" key="5">
    <source>
        <dbReference type="RuleBase" id="RU362118"/>
    </source>
</evidence>
<dbReference type="Gene3D" id="3.40.640.10">
    <property type="entry name" value="Type I PLP-dependent aspartate aminotransferase-like (Major domain)"/>
    <property type="match status" value="1"/>
</dbReference>
<comment type="similarity">
    <text evidence="2 5">Belongs to the trans-sulfuration enzymes family.</text>
</comment>
<protein>
    <submittedName>
        <fullName evidence="6">Cystathionine beta-lyase</fullName>
    </submittedName>
</protein>
<dbReference type="RefSeq" id="WP_071662996.1">
    <property type="nucleotide sequence ID" value="NZ_LUKY01000033.1"/>
</dbReference>
<sequence>MKKVKKTLDFATRCIHAGQIPDPSTGALIAPIYATSTYAQKSPGVHQGFEYSRTQNPTRFAYERCIADLENGRAGFAFASGMAAINTLLELLNPGDHIIGMDDLYGGTVRLFNQIKQRSSGLNFSYVDMTDLNNLNQHIKPETKLLWMESPTNPLLKLVDIAQAVKIARQYKIITVLDNTFATPWIQQPLSLGCDLVVHSATKYLNGHSDMIGGIVVVGDNPELIEKISYLQNAMGAIQGPFDSFLALRGLHTLALRMQRHSENALKIAQFLEQHHKVEKVFYPGLTNHPQHKLAKKQMLNGFGGIVSFVLKGSFEETQHFLQRCRLFTLAESLGCVESLVDHPAIMTHAALPLETRERLGITENLLRLSVGIEAVQDLIDDLEQALTS</sequence>
<dbReference type="FunFam" id="3.90.1150.10:FF:000008">
    <property type="entry name" value="Cystathionine gamma-synthase"/>
    <property type="match status" value="1"/>
</dbReference>
<dbReference type="CDD" id="cd00614">
    <property type="entry name" value="CGS_like"/>
    <property type="match status" value="1"/>
</dbReference>
<keyword evidence="3 4" id="KW-0663">Pyridoxal phosphate</keyword>
<name>A0A1J8P6A4_9COXI</name>
<keyword evidence="6" id="KW-0456">Lyase</keyword>
<dbReference type="GO" id="GO:0019343">
    <property type="term" value="P:cysteine biosynthetic process via cystathionine"/>
    <property type="evidence" value="ECO:0007669"/>
    <property type="project" value="TreeGrafter"/>
</dbReference>
<comment type="cofactor">
    <cofactor evidence="1 5">
        <name>pyridoxal 5'-phosphate</name>
        <dbReference type="ChEBI" id="CHEBI:597326"/>
    </cofactor>
</comment>
<dbReference type="OrthoDB" id="9805807at2"/>
<dbReference type="InterPro" id="IPR015422">
    <property type="entry name" value="PyrdxlP-dep_Trfase_small"/>
</dbReference>
<evidence type="ECO:0000256" key="2">
    <source>
        <dbReference type="ARBA" id="ARBA00009077"/>
    </source>
</evidence>
<dbReference type="STRING" id="1225476.A1D18_06635"/>
<reference evidence="6 7" key="1">
    <citation type="submission" date="2016-03" db="EMBL/GenBank/DDBJ databases">
        <title>Comparative genomics of Rickettsiella.</title>
        <authorList>
            <person name="Chandler C."/>
            <person name="Wang Y."/>
        </authorList>
    </citation>
    <scope>NUCLEOTIDE SEQUENCE [LARGE SCALE GENOMIC DNA]</scope>
    <source>
        <strain evidence="6 7">RCFS May 2013</strain>
    </source>
</reference>
<gene>
    <name evidence="6" type="ORF">A1D18_06635</name>
</gene>
<dbReference type="FunFam" id="3.40.640.10:FF:000009">
    <property type="entry name" value="Cystathionine gamma-synthase homolog"/>
    <property type="match status" value="1"/>
</dbReference>
<feature type="modified residue" description="N6-(pyridoxal phosphate)lysine" evidence="4">
    <location>
        <position position="203"/>
    </location>
</feature>
<dbReference type="GO" id="GO:0004123">
    <property type="term" value="F:cystathionine gamma-lyase activity"/>
    <property type="evidence" value="ECO:0007669"/>
    <property type="project" value="TreeGrafter"/>
</dbReference>
<dbReference type="EMBL" id="LUKY01000033">
    <property type="protein sequence ID" value="OIZ94507.1"/>
    <property type="molecule type" value="Genomic_DNA"/>
</dbReference>
<dbReference type="PANTHER" id="PTHR11808">
    <property type="entry name" value="TRANS-SULFURATION ENZYME FAMILY MEMBER"/>
    <property type="match status" value="1"/>
</dbReference>
<evidence type="ECO:0000313" key="7">
    <source>
        <dbReference type="Proteomes" id="UP000183924"/>
    </source>
</evidence>
<dbReference type="Proteomes" id="UP000183924">
    <property type="component" value="Unassembled WGS sequence"/>
</dbReference>
<dbReference type="InterPro" id="IPR054542">
    <property type="entry name" value="Cys_met_metab_PP"/>
</dbReference>